<keyword evidence="3" id="KW-0998">Cell outer membrane</keyword>
<dbReference type="PANTHER" id="PTHR30329:SF21">
    <property type="entry name" value="LIPOPROTEIN YIAD-RELATED"/>
    <property type="match status" value="1"/>
</dbReference>
<dbReference type="SUPFAM" id="SSF103088">
    <property type="entry name" value="OmpA-like"/>
    <property type="match status" value="1"/>
</dbReference>
<dbReference type="CDD" id="cd07185">
    <property type="entry name" value="OmpA_C-like"/>
    <property type="match status" value="1"/>
</dbReference>
<dbReference type="PRINTS" id="PR01021">
    <property type="entry name" value="OMPADOMAIN"/>
</dbReference>
<proteinExistence type="predicted"/>
<dbReference type="Pfam" id="PF00691">
    <property type="entry name" value="OmpA"/>
    <property type="match status" value="1"/>
</dbReference>
<sequence>MAAASLVNAAPSTSRVPLCPGLQIVTAISQPNGDYESIKTVLSIDDQNVLIRYSSEQLVTDLLASDFGQVRKQTLSRSVRRSDLTSATLYQQRFMTGMPTQIAETTAIGTSQAVLRALRTAGRSEFSISNAYSGEFPANRDRSPNLYDFMSPGELVRIGQAEHISVVINGVATSLPVIRARGEFAAEPAEFLFLDDDANPLTLKFRVGIDSEPPMDEPMKELCRTMQAAAPEMSRALCGRETASDRETLEVVKIAHRCEAPVAPTGTAPAAGPPLEQQLATTGKAVVYDIHFSFNSDRIREESTPRLAEIAEVLRKQADWKLVVNGHTDSIGGDRYNLDLSRRRAAAVKHALVKSHGIDAARLTTEGFGASQPRDTNETLAGRARNRRVELIKP</sequence>
<dbReference type="InterPro" id="IPR036737">
    <property type="entry name" value="OmpA-like_sf"/>
</dbReference>
<evidence type="ECO:0000313" key="7">
    <source>
        <dbReference type="Proteomes" id="UP000445000"/>
    </source>
</evidence>
<dbReference type="EMBL" id="BLJN01000006">
    <property type="protein sequence ID" value="GFE83584.1"/>
    <property type="molecule type" value="Genomic_DNA"/>
</dbReference>
<keyword evidence="7" id="KW-1185">Reference proteome</keyword>
<keyword evidence="2 4" id="KW-0472">Membrane</keyword>
<accession>A0A829YJM6</accession>
<dbReference type="InterPro" id="IPR050330">
    <property type="entry name" value="Bact_OuterMem_StrucFunc"/>
</dbReference>
<reference evidence="7" key="1">
    <citation type="submission" date="2020-01" db="EMBL/GenBank/DDBJ databases">
        <title>'Steroidobacter agaridevorans' sp. nov., agar-degrading bacteria isolated from rhizosphere soils.</title>
        <authorList>
            <person name="Ikenaga M."/>
            <person name="Kataoka M."/>
            <person name="Murouchi A."/>
            <person name="Katsuragi S."/>
            <person name="Sakai M."/>
        </authorList>
    </citation>
    <scope>NUCLEOTIDE SEQUENCE [LARGE SCALE GENOMIC DNA]</scope>
    <source>
        <strain evidence="7">YU21-B</strain>
    </source>
</reference>
<feature type="domain" description="OmpA-like" evidence="5">
    <location>
        <begin position="279"/>
        <end position="394"/>
    </location>
</feature>
<comment type="subcellular location">
    <subcellularLocation>
        <location evidence="1">Cell outer membrane</location>
    </subcellularLocation>
</comment>
<dbReference type="AlphaFoldDB" id="A0A829YJM6"/>
<dbReference type="InterPro" id="IPR006665">
    <property type="entry name" value="OmpA-like"/>
</dbReference>
<dbReference type="Proteomes" id="UP000445000">
    <property type="component" value="Unassembled WGS sequence"/>
</dbReference>
<dbReference type="GO" id="GO:0009279">
    <property type="term" value="C:cell outer membrane"/>
    <property type="evidence" value="ECO:0007669"/>
    <property type="project" value="UniProtKB-SubCell"/>
</dbReference>
<dbReference type="Gene3D" id="3.30.1330.60">
    <property type="entry name" value="OmpA-like domain"/>
    <property type="match status" value="1"/>
</dbReference>
<evidence type="ECO:0000259" key="5">
    <source>
        <dbReference type="PROSITE" id="PS51123"/>
    </source>
</evidence>
<comment type="caution">
    <text evidence="6">The sequence shown here is derived from an EMBL/GenBank/DDBJ whole genome shotgun (WGS) entry which is preliminary data.</text>
</comment>
<gene>
    <name evidence="6" type="ORF">GCM10011487_55840</name>
</gene>
<dbReference type="PANTHER" id="PTHR30329">
    <property type="entry name" value="STATOR ELEMENT OF FLAGELLAR MOTOR COMPLEX"/>
    <property type="match status" value="1"/>
</dbReference>
<evidence type="ECO:0000256" key="3">
    <source>
        <dbReference type="ARBA" id="ARBA00023237"/>
    </source>
</evidence>
<organism evidence="6 7">
    <name type="scientific">Steroidobacter agaridevorans</name>
    <dbReference type="NCBI Taxonomy" id="2695856"/>
    <lineage>
        <taxon>Bacteria</taxon>
        <taxon>Pseudomonadati</taxon>
        <taxon>Pseudomonadota</taxon>
        <taxon>Gammaproteobacteria</taxon>
        <taxon>Steroidobacterales</taxon>
        <taxon>Steroidobacteraceae</taxon>
        <taxon>Steroidobacter</taxon>
    </lineage>
</organism>
<protein>
    <recommendedName>
        <fullName evidence="5">OmpA-like domain-containing protein</fullName>
    </recommendedName>
</protein>
<evidence type="ECO:0000256" key="2">
    <source>
        <dbReference type="ARBA" id="ARBA00023136"/>
    </source>
</evidence>
<evidence type="ECO:0000313" key="6">
    <source>
        <dbReference type="EMBL" id="GFE83584.1"/>
    </source>
</evidence>
<dbReference type="PROSITE" id="PS51123">
    <property type="entry name" value="OMPA_2"/>
    <property type="match status" value="1"/>
</dbReference>
<name>A0A829YJM6_9GAMM</name>
<dbReference type="InterPro" id="IPR006664">
    <property type="entry name" value="OMP_bac"/>
</dbReference>
<evidence type="ECO:0000256" key="4">
    <source>
        <dbReference type="PROSITE-ProRule" id="PRU00473"/>
    </source>
</evidence>
<evidence type="ECO:0000256" key="1">
    <source>
        <dbReference type="ARBA" id="ARBA00004442"/>
    </source>
</evidence>